<keyword evidence="1" id="KW-0732">Signal</keyword>
<protein>
    <submittedName>
        <fullName evidence="2">Uncharacterized protein</fullName>
    </submittedName>
</protein>
<organism evidence="2 3">
    <name type="scientific">Meloidogyne enterolobii</name>
    <name type="common">Root-knot nematode worm</name>
    <name type="synonym">Meloidogyne mayaguensis</name>
    <dbReference type="NCBI Taxonomy" id="390850"/>
    <lineage>
        <taxon>Eukaryota</taxon>
        <taxon>Metazoa</taxon>
        <taxon>Ecdysozoa</taxon>
        <taxon>Nematoda</taxon>
        <taxon>Chromadorea</taxon>
        <taxon>Rhabditida</taxon>
        <taxon>Tylenchina</taxon>
        <taxon>Tylenchomorpha</taxon>
        <taxon>Tylenchoidea</taxon>
        <taxon>Meloidogynidae</taxon>
        <taxon>Meloidogyninae</taxon>
        <taxon>Meloidogyne</taxon>
    </lineage>
</organism>
<dbReference type="EMBL" id="CAJEWN010000131">
    <property type="protein sequence ID" value="CAD2167705.1"/>
    <property type="molecule type" value="Genomic_DNA"/>
</dbReference>
<evidence type="ECO:0000313" key="2">
    <source>
        <dbReference type="EMBL" id="CAD2167705.1"/>
    </source>
</evidence>
<feature type="chain" id="PRO_5027544288" evidence="1">
    <location>
        <begin position="21"/>
        <end position="124"/>
    </location>
</feature>
<sequence>MHLSSIFILFILFIWIITNSDNARIRRNRRFNNQKLNMVAYCELTKLDKIKNEDKRECCEKIVHIIREKRKTTAEKEFFKHRMTNRQHIHHVATYFKTKRSLPSICRNLQYPKSKFAKNVSTQH</sequence>
<gene>
    <name evidence="2" type="ORF">MENT_LOCUS19008</name>
</gene>
<name>A0A6V7V013_MELEN</name>
<comment type="caution">
    <text evidence="2">The sequence shown here is derived from an EMBL/GenBank/DDBJ whole genome shotgun (WGS) entry which is preliminary data.</text>
</comment>
<accession>A0A6V7V013</accession>
<evidence type="ECO:0000313" key="3">
    <source>
        <dbReference type="Proteomes" id="UP000580250"/>
    </source>
</evidence>
<evidence type="ECO:0000256" key="1">
    <source>
        <dbReference type="SAM" id="SignalP"/>
    </source>
</evidence>
<reference evidence="2 3" key="1">
    <citation type="submission" date="2020-08" db="EMBL/GenBank/DDBJ databases">
        <authorList>
            <person name="Koutsovoulos G."/>
            <person name="Danchin GJ E."/>
        </authorList>
    </citation>
    <scope>NUCLEOTIDE SEQUENCE [LARGE SCALE GENOMIC DNA]</scope>
</reference>
<proteinExistence type="predicted"/>
<feature type="signal peptide" evidence="1">
    <location>
        <begin position="1"/>
        <end position="20"/>
    </location>
</feature>
<dbReference type="Proteomes" id="UP000580250">
    <property type="component" value="Unassembled WGS sequence"/>
</dbReference>
<dbReference type="AlphaFoldDB" id="A0A6V7V013"/>